<keyword evidence="4" id="KW-1185">Reference proteome</keyword>
<dbReference type="InterPro" id="IPR000979">
    <property type="entry name" value="Phosphodiesterase_MJ0936/Vps29"/>
</dbReference>
<sequence length="205" mass="21078">MRIGIVSDTHDDLAAVEAAVSLFEREGVDAVVHCGDFVAPFSVTPFDVGGDGSDRDAPGDRAPDAGFDFYAVRGNNDGEWAVESTVDSFGTYLGEAGTLSFGGSGGDAESDDAESDGTVDIAVTHGTSGVVVDALVDCGDYDYVFHGHTHAHGVEERGGTVRVNPGGLPIPVDGADDAFRVAVLDADARDGSADPDAVTHYELDA</sequence>
<comment type="similarity">
    <text evidence="1">Belongs to the metallophosphoesterase superfamily. YfcE family.</text>
</comment>
<evidence type="ECO:0000313" key="3">
    <source>
        <dbReference type="EMBL" id="PAU83115.1"/>
    </source>
</evidence>
<gene>
    <name evidence="3" type="ORF">CK500_09905</name>
</gene>
<dbReference type="GO" id="GO:0016787">
    <property type="term" value="F:hydrolase activity"/>
    <property type="evidence" value="ECO:0007669"/>
    <property type="project" value="UniProtKB-UniRule"/>
</dbReference>
<dbReference type="Pfam" id="PF12850">
    <property type="entry name" value="Metallophos_2"/>
    <property type="match status" value="1"/>
</dbReference>
<accession>A0A2A2FEX7</accession>
<proteinExistence type="inferred from homology"/>
<dbReference type="InterPro" id="IPR029052">
    <property type="entry name" value="Metallo-depent_PP-like"/>
</dbReference>
<dbReference type="Gene3D" id="3.60.21.10">
    <property type="match status" value="1"/>
</dbReference>
<dbReference type="CDD" id="cd00841">
    <property type="entry name" value="MPP_YfcE"/>
    <property type="match status" value="1"/>
</dbReference>
<dbReference type="InterPro" id="IPR024654">
    <property type="entry name" value="Calcineurin-like_PHP_lpxH"/>
</dbReference>
<dbReference type="EMBL" id="NSKC01000005">
    <property type="protein sequence ID" value="PAU83115.1"/>
    <property type="molecule type" value="Genomic_DNA"/>
</dbReference>
<dbReference type="GO" id="GO:0046872">
    <property type="term" value="F:metal ion binding"/>
    <property type="evidence" value="ECO:0007669"/>
    <property type="project" value="UniProtKB-KW"/>
</dbReference>
<dbReference type="Proteomes" id="UP000218083">
    <property type="component" value="Unassembled WGS sequence"/>
</dbReference>
<dbReference type="PANTHER" id="PTHR43165">
    <property type="entry name" value="METALLOPHOSPHOESTERASE"/>
    <property type="match status" value="1"/>
</dbReference>
<keyword evidence="1" id="KW-0479">Metal-binding</keyword>
<feature type="domain" description="Calcineurin-like phosphoesterase" evidence="2">
    <location>
        <begin position="1"/>
        <end position="187"/>
    </location>
</feature>
<dbReference type="AlphaFoldDB" id="A0A2A2FEX7"/>
<protein>
    <recommendedName>
        <fullName evidence="1">Phosphoesterase</fullName>
        <ecNumber evidence="1">3.1.4.-</ecNumber>
    </recommendedName>
</protein>
<dbReference type="EC" id="3.1.4.-" evidence="1"/>
<dbReference type="OrthoDB" id="9959at2157"/>
<dbReference type="RefSeq" id="WP_095637083.1">
    <property type="nucleotide sequence ID" value="NZ_NSKC01000005.1"/>
</dbReference>
<dbReference type="SUPFAM" id="SSF56300">
    <property type="entry name" value="Metallo-dependent phosphatases"/>
    <property type="match status" value="1"/>
</dbReference>
<dbReference type="InterPro" id="IPR053193">
    <property type="entry name" value="MetalloPDE_YfcE-like"/>
</dbReference>
<organism evidence="3 4">
    <name type="scientific">Halorubrum salipaludis</name>
    <dbReference type="NCBI Taxonomy" id="2032630"/>
    <lineage>
        <taxon>Archaea</taxon>
        <taxon>Methanobacteriati</taxon>
        <taxon>Methanobacteriota</taxon>
        <taxon>Stenosarchaea group</taxon>
        <taxon>Halobacteria</taxon>
        <taxon>Halobacteriales</taxon>
        <taxon>Haloferacaceae</taxon>
        <taxon>Halorubrum</taxon>
    </lineage>
</organism>
<name>A0A2A2FEX7_9EURY</name>
<comment type="cofactor">
    <cofactor evidence="1">
        <name>a divalent metal cation</name>
        <dbReference type="ChEBI" id="CHEBI:60240"/>
    </cofactor>
</comment>
<dbReference type="InterPro" id="IPR041802">
    <property type="entry name" value="MPP_YfcE"/>
</dbReference>
<comment type="caution">
    <text evidence="3">The sequence shown here is derived from an EMBL/GenBank/DDBJ whole genome shotgun (WGS) entry which is preliminary data.</text>
</comment>
<evidence type="ECO:0000313" key="4">
    <source>
        <dbReference type="Proteomes" id="UP000218083"/>
    </source>
</evidence>
<reference evidence="3 4" key="1">
    <citation type="submission" date="2017-08" db="EMBL/GenBank/DDBJ databases">
        <title>The strain WRN001 was isolated from Binhai saline alkaline soil, Tianjin, China.</title>
        <authorList>
            <person name="Liu D."/>
            <person name="Zhang G."/>
        </authorList>
    </citation>
    <scope>NUCLEOTIDE SEQUENCE [LARGE SCALE GENOMIC DNA]</scope>
    <source>
        <strain evidence="3 4">WN019</strain>
    </source>
</reference>
<evidence type="ECO:0000256" key="1">
    <source>
        <dbReference type="RuleBase" id="RU362039"/>
    </source>
</evidence>
<dbReference type="PANTHER" id="PTHR43165:SF1">
    <property type="entry name" value="PHOSPHODIESTERASE MJ0936"/>
    <property type="match status" value="1"/>
</dbReference>
<dbReference type="NCBIfam" id="TIGR00040">
    <property type="entry name" value="yfcE"/>
    <property type="match status" value="1"/>
</dbReference>
<evidence type="ECO:0000259" key="2">
    <source>
        <dbReference type="Pfam" id="PF12850"/>
    </source>
</evidence>